<reference evidence="1" key="1">
    <citation type="submission" date="2022-11" db="EMBL/GenBank/DDBJ databases">
        <title>Chromosome-level genome of Pogonophryne albipinna.</title>
        <authorList>
            <person name="Jo E."/>
        </authorList>
    </citation>
    <scope>NUCLEOTIDE SEQUENCE</scope>
    <source>
        <strain evidence="1">SGF0006</strain>
        <tissue evidence="1">Muscle</tissue>
    </source>
</reference>
<organism evidence="1 2">
    <name type="scientific">Pogonophryne albipinna</name>
    <dbReference type="NCBI Taxonomy" id="1090488"/>
    <lineage>
        <taxon>Eukaryota</taxon>
        <taxon>Metazoa</taxon>
        <taxon>Chordata</taxon>
        <taxon>Craniata</taxon>
        <taxon>Vertebrata</taxon>
        <taxon>Euteleostomi</taxon>
        <taxon>Actinopterygii</taxon>
        <taxon>Neopterygii</taxon>
        <taxon>Teleostei</taxon>
        <taxon>Neoteleostei</taxon>
        <taxon>Acanthomorphata</taxon>
        <taxon>Eupercaria</taxon>
        <taxon>Perciformes</taxon>
        <taxon>Notothenioidei</taxon>
        <taxon>Pogonophryne</taxon>
    </lineage>
</organism>
<evidence type="ECO:0000313" key="2">
    <source>
        <dbReference type="Proteomes" id="UP001219934"/>
    </source>
</evidence>
<dbReference type="EMBL" id="JAPTMU010000018">
    <property type="protein sequence ID" value="KAJ4927685.1"/>
    <property type="molecule type" value="Genomic_DNA"/>
</dbReference>
<comment type="caution">
    <text evidence="1">The sequence shown here is derived from an EMBL/GenBank/DDBJ whole genome shotgun (WGS) entry which is preliminary data.</text>
</comment>
<proteinExistence type="predicted"/>
<name>A0AAD6ANX5_9TELE</name>
<dbReference type="AlphaFoldDB" id="A0AAD6ANX5"/>
<sequence>MERLSESQHVTIVITEKAPACCQLLRDPDLPKIASARPAERGSPLDPSCSRGVCVCASEFGEGRCAAAEVIPEFKSAEVLRAPEQCVTASSRARVPRVSTPRRK</sequence>
<protein>
    <submittedName>
        <fullName evidence="1">Uncharacterized protein</fullName>
    </submittedName>
</protein>
<dbReference type="Proteomes" id="UP001219934">
    <property type="component" value="Unassembled WGS sequence"/>
</dbReference>
<gene>
    <name evidence="1" type="ORF">JOQ06_015488</name>
</gene>
<keyword evidence="2" id="KW-1185">Reference proteome</keyword>
<accession>A0AAD6ANX5</accession>
<evidence type="ECO:0000313" key="1">
    <source>
        <dbReference type="EMBL" id="KAJ4927685.1"/>
    </source>
</evidence>